<dbReference type="PROSITE" id="PS50850">
    <property type="entry name" value="MFS"/>
    <property type="match status" value="1"/>
</dbReference>
<feature type="transmembrane region" description="Helical" evidence="5">
    <location>
        <begin position="98"/>
        <end position="117"/>
    </location>
</feature>
<dbReference type="Gene3D" id="1.20.1250.20">
    <property type="entry name" value="MFS general substrate transporter like domains"/>
    <property type="match status" value="2"/>
</dbReference>
<evidence type="ECO:0000313" key="8">
    <source>
        <dbReference type="Proteomes" id="UP000295621"/>
    </source>
</evidence>
<organism evidence="7 8">
    <name type="scientific">Jiangella ureilytica</name>
    <dbReference type="NCBI Taxonomy" id="2530374"/>
    <lineage>
        <taxon>Bacteria</taxon>
        <taxon>Bacillati</taxon>
        <taxon>Actinomycetota</taxon>
        <taxon>Actinomycetes</taxon>
        <taxon>Jiangellales</taxon>
        <taxon>Jiangellaceae</taxon>
        <taxon>Jiangella</taxon>
    </lineage>
</organism>
<evidence type="ECO:0000259" key="6">
    <source>
        <dbReference type="PROSITE" id="PS50850"/>
    </source>
</evidence>
<keyword evidence="8" id="KW-1185">Reference proteome</keyword>
<dbReference type="SUPFAM" id="SSF103473">
    <property type="entry name" value="MFS general substrate transporter"/>
    <property type="match status" value="1"/>
</dbReference>
<feature type="transmembrane region" description="Helical" evidence="5">
    <location>
        <begin position="164"/>
        <end position="183"/>
    </location>
</feature>
<comment type="subcellular location">
    <subcellularLocation>
        <location evidence="1">Cell membrane</location>
        <topology evidence="1">Multi-pass membrane protein</topology>
    </subcellularLocation>
</comment>
<dbReference type="GO" id="GO:0022857">
    <property type="term" value="F:transmembrane transporter activity"/>
    <property type="evidence" value="ECO:0007669"/>
    <property type="project" value="InterPro"/>
</dbReference>
<sequence>MAVRDPGRARRATAAVFFLTAILSATWSTRVPAVRERLDLSVVELGIAVMGLEGGAVAGLPVGAVVVARLGARRATAIAFAVFAAGLVGTGLAPGLALLVAALAVFALANSVIDVAMNVQGVDLERRLARPLLSSLHAWGSVGLVVGGLAGTAVAAGVPVTVHFAVTAAGGLLLVAVAVHWFVREEAGPARTGFARPDRGLAVLGLIAFCAFLVDGTAYQWSAVQLRADKDAGATLAAAGFTVFAVGVAIGRFAAGRVLDRHGPRRTVQAAGLVVVAGTALAAVPSSAVLSLAGWGVIGTGVAALAPVVLAAAPDAGRMPAPAAIAAVTTVGYLGSFTGPLIIGPVADVSSISVALGLLAVAGLATTVLARTVSAWRGGGRGGSAHGSHRPDR</sequence>
<feature type="transmembrane region" description="Helical" evidence="5">
    <location>
        <begin position="324"/>
        <end position="343"/>
    </location>
</feature>
<feature type="transmembrane region" description="Helical" evidence="5">
    <location>
        <begin position="138"/>
        <end position="158"/>
    </location>
</feature>
<reference evidence="7 8" key="1">
    <citation type="submission" date="2019-02" db="EMBL/GenBank/DDBJ databases">
        <title>Draft genome sequences of novel Actinobacteria.</title>
        <authorList>
            <person name="Sahin N."/>
            <person name="Ay H."/>
            <person name="Saygin H."/>
        </authorList>
    </citation>
    <scope>NUCLEOTIDE SEQUENCE [LARGE SCALE GENOMIC DNA]</scope>
    <source>
        <strain evidence="7 8">KC603</strain>
    </source>
</reference>
<evidence type="ECO:0000256" key="1">
    <source>
        <dbReference type="ARBA" id="ARBA00004651"/>
    </source>
</evidence>
<dbReference type="PANTHER" id="PTHR23514:SF13">
    <property type="entry name" value="INNER MEMBRANE PROTEIN YBJJ"/>
    <property type="match status" value="1"/>
</dbReference>
<proteinExistence type="predicted"/>
<dbReference type="PANTHER" id="PTHR23514">
    <property type="entry name" value="BYPASS OF STOP CODON PROTEIN 6"/>
    <property type="match status" value="1"/>
</dbReference>
<dbReference type="InterPro" id="IPR036259">
    <property type="entry name" value="MFS_trans_sf"/>
</dbReference>
<feature type="transmembrane region" description="Helical" evidence="5">
    <location>
        <begin position="292"/>
        <end position="312"/>
    </location>
</feature>
<feature type="domain" description="Major facilitator superfamily (MFS) profile" evidence="6">
    <location>
        <begin position="9"/>
        <end position="375"/>
    </location>
</feature>
<dbReference type="InterPro" id="IPR020846">
    <property type="entry name" value="MFS_dom"/>
</dbReference>
<feature type="transmembrane region" description="Helical" evidence="5">
    <location>
        <begin position="47"/>
        <end position="68"/>
    </location>
</feature>
<keyword evidence="3 5" id="KW-1133">Transmembrane helix</keyword>
<evidence type="ECO:0000256" key="3">
    <source>
        <dbReference type="ARBA" id="ARBA00022989"/>
    </source>
</evidence>
<accession>A0A4R4RTL2</accession>
<dbReference type="RefSeq" id="WP_131980881.1">
    <property type="nucleotide sequence ID" value="NZ_SMKL01000012.1"/>
</dbReference>
<name>A0A4R4RTL2_9ACTN</name>
<protein>
    <submittedName>
        <fullName evidence="7">MFS transporter</fullName>
    </submittedName>
</protein>
<dbReference type="OrthoDB" id="151222at2"/>
<evidence type="ECO:0000313" key="7">
    <source>
        <dbReference type="EMBL" id="TDC52966.1"/>
    </source>
</evidence>
<feature type="transmembrane region" description="Helical" evidence="5">
    <location>
        <begin position="267"/>
        <end position="286"/>
    </location>
</feature>
<dbReference type="Pfam" id="PF07690">
    <property type="entry name" value="MFS_1"/>
    <property type="match status" value="2"/>
</dbReference>
<dbReference type="GO" id="GO:0005886">
    <property type="term" value="C:plasma membrane"/>
    <property type="evidence" value="ECO:0007669"/>
    <property type="project" value="UniProtKB-SubCell"/>
</dbReference>
<keyword evidence="2 5" id="KW-0812">Transmembrane</keyword>
<evidence type="ECO:0000256" key="2">
    <source>
        <dbReference type="ARBA" id="ARBA00022692"/>
    </source>
</evidence>
<dbReference type="AlphaFoldDB" id="A0A4R4RTL2"/>
<dbReference type="InterPro" id="IPR051788">
    <property type="entry name" value="MFS_Transporter"/>
</dbReference>
<dbReference type="InterPro" id="IPR011701">
    <property type="entry name" value="MFS"/>
</dbReference>
<feature type="transmembrane region" description="Helical" evidence="5">
    <location>
        <begin position="75"/>
        <end position="92"/>
    </location>
</feature>
<comment type="caution">
    <text evidence="7">The sequence shown here is derived from an EMBL/GenBank/DDBJ whole genome shotgun (WGS) entry which is preliminary data.</text>
</comment>
<dbReference type="CDD" id="cd17393">
    <property type="entry name" value="MFS_MosC_like"/>
    <property type="match status" value="1"/>
</dbReference>
<gene>
    <name evidence="7" type="ORF">E1212_07425</name>
</gene>
<feature type="transmembrane region" description="Helical" evidence="5">
    <location>
        <begin position="349"/>
        <end position="370"/>
    </location>
</feature>
<dbReference type="EMBL" id="SMKL01000012">
    <property type="protein sequence ID" value="TDC52966.1"/>
    <property type="molecule type" value="Genomic_DNA"/>
</dbReference>
<evidence type="ECO:0000256" key="4">
    <source>
        <dbReference type="ARBA" id="ARBA00023136"/>
    </source>
</evidence>
<evidence type="ECO:0000256" key="5">
    <source>
        <dbReference type="SAM" id="Phobius"/>
    </source>
</evidence>
<dbReference type="Proteomes" id="UP000295621">
    <property type="component" value="Unassembled WGS sequence"/>
</dbReference>
<feature type="transmembrane region" description="Helical" evidence="5">
    <location>
        <begin position="203"/>
        <end position="222"/>
    </location>
</feature>
<feature type="transmembrane region" description="Helical" evidence="5">
    <location>
        <begin position="234"/>
        <end position="255"/>
    </location>
</feature>
<keyword evidence="4 5" id="KW-0472">Membrane</keyword>